<feature type="region of interest" description="Disordered" evidence="1">
    <location>
        <begin position="236"/>
        <end position="258"/>
    </location>
</feature>
<comment type="caution">
    <text evidence="2">The sequence shown here is derived from an EMBL/GenBank/DDBJ whole genome shotgun (WGS) entry which is preliminary data.</text>
</comment>
<reference evidence="2" key="1">
    <citation type="submission" date="2018-10" db="EMBL/GenBank/DDBJ databases">
        <title>Effector identification in a new, highly contiguous assembly of the strawberry crown rot pathogen Phytophthora cactorum.</title>
        <authorList>
            <person name="Armitage A.D."/>
            <person name="Nellist C.F."/>
            <person name="Bates H."/>
            <person name="Vickerstaff R.J."/>
            <person name="Harrison R.J."/>
        </authorList>
    </citation>
    <scope>NUCLEOTIDE SEQUENCE</scope>
    <source>
        <strain evidence="2">4032</strain>
    </source>
</reference>
<accession>A0A8T0ZZV9</accession>
<dbReference type="AlphaFoldDB" id="A0A8T0ZZV9"/>
<feature type="non-terminal residue" evidence="2">
    <location>
        <position position="258"/>
    </location>
</feature>
<evidence type="ECO:0000256" key="1">
    <source>
        <dbReference type="SAM" id="MobiDB-lite"/>
    </source>
</evidence>
<organism evidence="2 3">
    <name type="scientific">Phytophthora cactorum</name>
    <dbReference type="NCBI Taxonomy" id="29920"/>
    <lineage>
        <taxon>Eukaryota</taxon>
        <taxon>Sar</taxon>
        <taxon>Stramenopiles</taxon>
        <taxon>Oomycota</taxon>
        <taxon>Peronosporomycetes</taxon>
        <taxon>Peronosporales</taxon>
        <taxon>Peronosporaceae</taxon>
        <taxon>Phytophthora</taxon>
    </lineage>
</organism>
<dbReference type="EMBL" id="RCMI01004857">
    <property type="protein sequence ID" value="KAG2868093.1"/>
    <property type="molecule type" value="Genomic_DNA"/>
</dbReference>
<protein>
    <submittedName>
        <fullName evidence="2">Uncharacterized protein</fullName>
    </submittedName>
</protein>
<gene>
    <name evidence="2" type="ORF">PC115_g25421</name>
</gene>
<name>A0A8T0ZZV9_9STRA</name>
<evidence type="ECO:0000313" key="2">
    <source>
        <dbReference type="EMBL" id="KAG2868093.1"/>
    </source>
</evidence>
<feature type="non-terminal residue" evidence="2">
    <location>
        <position position="1"/>
    </location>
</feature>
<sequence length="258" mass="28861">RRVETPKPLACDIEAIERQYAAGGDWSFIASRMEQARPYELPRARYDMVIDTGRTFAKTPLQKIMASLSGKSHGSDVLERLYQTYEIGQVSKLPGGNLRVKVKSKEACILLERTQVNILGGVFRFKKFDVLSAKYFIDISNVDSDTNTDLILERLFLLGCKPVYDTFREVNLATGLTSATWRVYFLSNSFPGALMINGSVCDQVLFDNKLHPAHGKNAPYQSERLPFGYRSHHGLDLSTSESEFPPPEPATEPAPAHA</sequence>
<dbReference type="Proteomes" id="UP000774804">
    <property type="component" value="Unassembled WGS sequence"/>
</dbReference>
<evidence type="ECO:0000313" key="3">
    <source>
        <dbReference type="Proteomes" id="UP000774804"/>
    </source>
</evidence>
<proteinExistence type="predicted"/>